<evidence type="ECO:0000256" key="5">
    <source>
        <dbReference type="ARBA" id="ARBA00015611"/>
    </source>
</evidence>
<dbReference type="NCBIfam" id="TIGR04183">
    <property type="entry name" value="Por_Secre_tail"/>
    <property type="match status" value="1"/>
</dbReference>
<keyword evidence="11" id="KW-0862">Zinc</keyword>
<comment type="catalytic activity">
    <reaction evidence="1">
        <text>Release of an N-terminal amino acid, Xaa-|-Yaa- from a peptide, amide or arylamide. Xaa is preferably Ala, but may be most amino acids including Pro (slow action). When a terminal hydrophobic residue is followed by a prolyl residue, the two may be released as an intact Xaa-Pro dipeptide.</text>
        <dbReference type="EC" id="3.4.11.2"/>
    </reaction>
</comment>
<dbReference type="InterPro" id="IPR001930">
    <property type="entry name" value="Peptidase_M1"/>
</dbReference>
<dbReference type="Pfam" id="PF01433">
    <property type="entry name" value="Peptidase_M1"/>
    <property type="match status" value="1"/>
</dbReference>
<proteinExistence type="inferred from homology"/>
<dbReference type="Gene3D" id="1.10.390.10">
    <property type="entry name" value="Neutral Protease Domain 2"/>
    <property type="match status" value="1"/>
</dbReference>
<keyword evidence="7" id="KW-0645">Protease</keyword>
<organism evidence="15 16">
    <name type="scientific">Bergeyella zoohelcum</name>
    <dbReference type="NCBI Taxonomy" id="1015"/>
    <lineage>
        <taxon>Bacteria</taxon>
        <taxon>Pseudomonadati</taxon>
        <taxon>Bacteroidota</taxon>
        <taxon>Flavobacteriia</taxon>
        <taxon>Flavobacteriales</taxon>
        <taxon>Weeksellaceae</taxon>
        <taxon>Bergeyella</taxon>
    </lineage>
</organism>
<dbReference type="GO" id="GO:0016285">
    <property type="term" value="F:alanyl aminopeptidase activity"/>
    <property type="evidence" value="ECO:0007669"/>
    <property type="project" value="UniProtKB-EC"/>
</dbReference>
<dbReference type="InterPro" id="IPR027268">
    <property type="entry name" value="Peptidase_M4/M1_CTD_sf"/>
</dbReference>
<reference evidence="15 16" key="1">
    <citation type="submission" date="2018-11" db="EMBL/GenBank/DDBJ databases">
        <authorList>
            <consortium name="Pathogen Informatics"/>
        </authorList>
    </citation>
    <scope>NUCLEOTIDE SEQUENCE [LARGE SCALE GENOMIC DNA]</scope>
    <source>
        <strain evidence="15 16">NCTC12929</strain>
    </source>
</reference>
<dbReference type="InterPro" id="IPR014782">
    <property type="entry name" value="Peptidase_M1_dom"/>
</dbReference>
<evidence type="ECO:0000313" key="15">
    <source>
        <dbReference type="EMBL" id="VDH02618.1"/>
    </source>
</evidence>
<keyword evidence="10 15" id="KW-0378">Hydrolase</keyword>
<gene>
    <name evidence="15" type="primary">pepN_1</name>
    <name evidence="15" type="ORF">NCTC12929_00081</name>
</gene>
<evidence type="ECO:0000256" key="7">
    <source>
        <dbReference type="ARBA" id="ARBA00022670"/>
    </source>
</evidence>
<evidence type="ECO:0000256" key="10">
    <source>
        <dbReference type="ARBA" id="ARBA00022801"/>
    </source>
</evidence>
<dbReference type="GO" id="GO:0016020">
    <property type="term" value="C:membrane"/>
    <property type="evidence" value="ECO:0007669"/>
    <property type="project" value="TreeGrafter"/>
</dbReference>
<evidence type="ECO:0000256" key="9">
    <source>
        <dbReference type="ARBA" id="ARBA00022729"/>
    </source>
</evidence>
<dbReference type="GO" id="GO:0008270">
    <property type="term" value="F:zinc ion binding"/>
    <property type="evidence" value="ECO:0007669"/>
    <property type="project" value="InterPro"/>
</dbReference>
<dbReference type="InterPro" id="IPR026444">
    <property type="entry name" value="Secre_tail"/>
</dbReference>
<evidence type="ECO:0000313" key="16">
    <source>
        <dbReference type="Proteomes" id="UP000270205"/>
    </source>
</evidence>
<keyword evidence="12" id="KW-0482">Metalloprotease</keyword>
<dbReference type="GO" id="GO:0042277">
    <property type="term" value="F:peptide binding"/>
    <property type="evidence" value="ECO:0007669"/>
    <property type="project" value="TreeGrafter"/>
</dbReference>
<dbReference type="PRINTS" id="PR00756">
    <property type="entry name" value="ALADIPTASE"/>
</dbReference>
<name>A0A7Z8YLF2_9FLAO</name>
<sequence length="660" mass="75103">MIQNLSVYLEGFLFYNTMKKNNLLLLLLALVSIPFFAQIDNYENKDLLLREQNAYLRKMNVGNFNPNTTNYDLRYQRLDLNINPSQAFVQGSVTSHFIPNQTMNSIYMDLHSSLTVSEVRHQGNTLPFQQLNSHELKIDFPHSLSANVLDSITVSYSGAPAIGQDAVRTTPQPNGTPVFATLNEPYGAQDWFPTKQSLNDKIEKVDLFITTPSQYSVAGNGVLMSETILTSGQKLTKWRTQYPTAAYLIALGITHYTKLNDTIGNPPFPFVNYVYPSTANNTHTMSIINWTKDAMTLFENHFGPYPFRNEKYGHMQFNYSGVAMEHQTMSSMPHWDYGVTAHELAHQWFGNKITCATWNDIWLNEGFAVFGEHMIQEHLRMTPAQFQNYLSQIKNLVTSSPNGSVYVPDNQLTNVNAIFDWRLSYQKGGFVVRMMKWKLGDTAFFSAIRDYLNHPDLAYGYASTYDLKNSLLASTGVDFTEFFNDWIYGQGYPTYNIRWKQSGNNIILQAHQTQSHPTVSFFEMPLPIRIHGTNGEQLDLKLEHTQSGQYFTVPVGFPIASVQFNYENQILEKGSNVVHDNQLSIQEVETNGLSIYPTLAKTEIYIKGLTKKSSYQIFSIDGRLILSGITSPENPILVNHLTKGKYIITIGEEKISFMKE</sequence>
<comment type="similarity">
    <text evidence="3">Belongs to the peptidase M1 family.</text>
</comment>
<feature type="domain" description="Aminopeptidase N-like N-terminal" evidence="14">
    <location>
        <begin position="71"/>
        <end position="248"/>
    </location>
</feature>
<evidence type="ECO:0000256" key="4">
    <source>
        <dbReference type="ARBA" id="ARBA00012564"/>
    </source>
</evidence>
<feature type="domain" description="Peptidase M1 membrane alanine aminopeptidase" evidence="13">
    <location>
        <begin position="315"/>
        <end position="486"/>
    </location>
</feature>
<dbReference type="GO" id="GO:0005737">
    <property type="term" value="C:cytoplasm"/>
    <property type="evidence" value="ECO:0007669"/>
    <property type="project" value="TreeGrafter"/>
</dbReference>
<dbReference type="GO" id="GO:0070006">
    <property type="term" value="F:metalloaminopeptidase activity"/>
    <property type="evidence" value="ECO:0007669"/>
    <property type="project" value="TreeGrafter"/>
</dbReference>
<dbReference type="InterPro" id="IPR045357">
    <property type="entry name" value="Aminopeptidase_N-like_N"/>
</dbReference>
<dbReference type="PANTHER" id="PTHR11533:SF174">
    <property type="entry name" value="PUROMYCIN-SENSITIVE AMINOPEPTIDASE-RELATED"/>
    <property type="match status" value="1"/>
</dbReference>
<dbReference type="Proteomes" id="UP000270205">
    <property type="component" value="Unassembled WGS sequence"/>
</dbReference>
<dbReference type="Gene3D" id="2.60.40.1730">
    <property type="entry name" value="tricorn interacting facor f3 domain"/>
    <property type="match status" value="1"/>
</dbReference>
<evidence type="ECO:0000256" key="6">
    <source>
        <dbReference type="ARBA" id="ARBA00022438"/>
    </source>
</evidence>
<accession>A0A7Z8YLF2</accession>
<keyword evidence="6 15" id="KW-0031">Aminopeptidase</keyword>
<comment type="caution">
    <text evidence="15">The sequence shown here is derived from an EMBL/GenBank/DDBJ whole genome shotgun (WGS) entry which is preliminary data.</text>
</comment>
<dbReference type="InterPro" id="IPR050344">
    <property type="entry name" value="Peptidase_M1_aminopeptidases"/>
</dbReference>
<keyword evidence="9" id="KW-0732">Signal</keyword>
<dbReference type="AlphaFoldDB" id="A0A7Z8YLF2"/>
<dbReference type="Pfam" id="PF17900">
    <property type="entry name" value="Peptidase_M1_N"/>
    <property type="match status" value="1"/>
</dbReference>
<dbReference type="SUPFAM" id="SSF55486">
    <property type="entry name" value="Metalloproteases ('zincins'), catalytic domain"/>
    <property type="match status" value="1"/>
</dbReference>
<dbReference type="PANTHER" id="PTHR11533">
    <property type="entry name" value="PROTEASE M1 ZINC METALLOPROTEASE"/>
    <property type="match status" value="1"/>
</dbReference>
<keyword evidence="8" id="KW-0479">Metal-binding</keyword>
<dbReference type="CDD" id="cd09603">
    <property type="entry name" value="M1_APN_like"/>
    <property type="match status" value="1"/>
</dbReference>
<protein>
    <recommendedName>
        <fullName evidence="5">Aminopeptidase N</fullName>
        <ecNumber evidence="4">3.4.11.2</ecNumber>
    </recommendedName>
</protein>
<dbReference type="GO" id="GO:0006508">
    <property type="term" value="P:proteolysis"/>
    <property type="evidence" value="ECO:0007669"/>
    <property type="project" value="UniProtKB-KW"/>
</dbReference>
<evidence type="ECO:0000256" key="12">
    <source>
        <dbReference type="ARBA" id="ARBA00023049"/>
    </source>
</evidence>
<evidence type="ECO:0000256" key="2">
    <source>
        <dbReference type="ARBA" id="ARBA00001947"/>
    </source>
</evidence>
<dbReference type="EC" id="3.4.11.2" evidence="4"/>
<dbReference type="SUPFAM" id="SSF63737">
    <property type="entry name" value="Leukotriene A4 hydrolase N-terminal domain"/>
    <property type="match status" value="1"/>
</dbReference>
<dbReference type="EMBL" id="UYIV01000001">
    <property type="protein sequence ID" value="VDH02618.1"/>
    <property type="molecule type" value="Genomic_DNA"/>
</dbReference>
<dbReference type="GO" id="GO:0005615">
    <property type="term" value="C:extracellular space"/>
    <property type="evidence" value="ECO:0007669"/>
    <property type="project" value="TreeGrafter"/>
</dbReference>
<evidence type="ECO:0000256" key="8">
    <source>
        <dbReference type="ARBA" id="ARBA00022723"/>
    </source>
</evidence>
<comment type="cofactor">
    <cofactor evidence="2">
        <name>Zn(2+)</name>
        <dbReference type="ChEBI" id="CHEBI:29105"/>
    </cofactor>
</comment>
<dbReference type="GO" id="GO:0043171">
    <property type="term" value="P:peptide catabolic process"/>
    <property type="evidence" value="ECO:0007669"/>
    <property type="project" value="TreeGrafter"/>
</dbReference>
<evidence type="ECO:0000256" key="1">
    <source>
        <dbReference type="ARBA" id="ARBA00000098"/>
    </source>
</evidence>
<dbReference type="InterPro" id="IPR042097">
    <property type="entry name" value="Aminopeptidase_N-like_N_sf"/>
</dbReference>
<evidence type="ECO:0000256" key="11">
    <source>
        <dbReference type="ARBA" id="ARBA00022833"/>
    </source>
</evidence>
<evidence type="ECO:0000259" key="14">
    <source>
        <dbReference type="Pfam" id="PF17900"/>
    </source>
</evidence>
<evidence type="ECO:0000256" key="3">
    <source>
        <dbReference type="ARBA" id="ARBA00010136"/>
    </source>
</evidence>
<evidence type="ECO:0000259" key="13">
    <source>
        <dbReference type="Pfam" id="PF01433"/>
    </source>
</evidence>